<dbReference type="SUPFAM" id="SSF47384">
    <property type="entry name" value="Homodimeric domain of signal transducing histidine kinase"/>
    <property type="match status" value="1"/>
</dbReference>
<dbReference type="InterPro" id="IPR036097">
    <property type="entry name" value="HisK_dim/P_sf"/>
</dbReference>
<feature type="coiled-coil region" evidence="22">
    <location>
        <begin position="377"/>
        <end position="414"/>
    </location>
</feature>
<dbReference type="InterPro" id="IPR003661">
    <property type="entry name" value="HisK_dim/P_dom"/>
</dbReference>
<dbReference type="CDD" id="cd00082">
    <property type="entry name" value="HisKA"/>
    <property type="match status" value="1"/>
</dbReference>
<evidence type="ECO:0000259" key="25">
    <source>
        <dbReference type="PROSITE" id="PS50109"/>
    </source>
</evidence>
<evidence type="ECO:0000256" key="15">
    <source>
        <dbReference type="ARBA" id="ARBA00023136"/>
    </source>
</evidence>
<evidence type="ECO:0000259" key="29">
    <source>
        <dbReference type="PROSITE" id="PS50839"/>
    </source>
</evidence>
<evidence type="ECO:0000256" key="18">
    <source>
        <dbReference type="ARBA" id="ARBA00068150"/>
    </source>
</evidence>
<feature type="transmembrane region" description="Helical" evidence="24">
    <location>
        <begin position="309"/>
        <end position="329"/>
    </location>
</feature>
<dbReference type="InterPro" id="IPR013655">
    <property type="entry name" value="PAS_fold_3"/>
</dbReference>
<dbReference type="InterPro" id="IPR008207">
    <property type="entry name" value="Sig_transdc_His_kin_Hpt_dom"/>
</dbReference>
<dbReference type="InterPro" id="IPR001610">
    <property type="entry name" value="PAC"/>
</dbReference>
<evidence type="ECO:0000256" key="22">
    <source>
        <dbReference type="SAM" id="Coils"/>
    </source>
</evidence>
<evidence type="ECO:0000259" key="27">
    <source>
        <dbReference type="PROSITE" id="PS50112"/>
    </source>
</evidence>
<evidence type="ECO:0000256" key="10">
    <source>
        <dbReference type="ARBA" id="ARBA00022777"/>
    </source>
</evidence>
<comment type="function">
    <text evidence="16">Member of the two-component regulatory system BvgS/BvgA. Phosphorylates BvgA via a four-step phosphorelay in response to environmental signals.</text>
</comment>
<dbReference type="InterPro" id="IPR000014">
    <property type="entry name" value="PAS"/>
</dbReference>
<dbReference type="CDD" id="cd17546">
    <property type="entry name" value="REC_hyHK_CKI1_RcsC-like"/>
    <property type="match status" value="1"/>
</dbReference>
<evidence type="ECO:0000259" key="28">
    <source>
        <dbReference type="PROSITE" id="PS50113"/>
    </source>
</evidence>
<evidence type="ECO:0000256" key="2">
    <source>
        <dbReference type="ARBA" id="ARBA00004651"/>
    </source>
</evidence>
<evidence type="ECO:0000256" key="13">
    <source>
        <dbReference type="ARBA" id="ARBA00023012"/>
    </source>
</evidence>
<dbReference type="Pfam" id="PF01627">
    <property type="entry name" value="Hpt"/>
    <property type="match status" value="1"/>
</dbReference>
<dbReference type="GO" id="GO:0000155">
    <property type="term" value="F:phosphorelay sensor kinase activity"/>
    <property type="evidence" value="ECO:0007669"/>
    <property type="project" value="InterPro"/>
</dbReference>
<dbReference type="SMART" id="SM00388">
    <property type="entry name" value="HisKA"/>
    <property type="match status" value="1"/>
</dbReference>
<feature type="domain" description="Response regulatory" evidence="26">
    <location>
        <begin position="1367"/>
        <end position="1487"/>
    </location>
</feature>
<dbReference type="GO" id="GO:0005886">
    <property type="term" value="C:plasma membrane"/>
    <property type="evidence" value="ECO:0007669"/>
    <property type="project" value="UniProtKB-SubCell"/>
</dbReference>
<keyword evidence="7 24" id="KW-0812">Transmembrane</keyword>
<dbReference type="InterPro" id="IPR001789">
    <property type="entry name" value="Sig_transdc_resp-reg_receiver"/>
</dbReference>
<dbReference type="PANTHER" id="PTHR45339">
    <property type="entry name" value="HYBRID SIGNAL TRANSDUCTION HISTIDINE KINASE J"/>
    <property type="match status" value="1"/>
</dbReference>
<feature type="region of interest" description="Disordered" evidence="23">
    <location>
        <begin position="1774"/>
        <end position="1794"/>
    </location>
</feature>
<dbReference type="FunFam" id="3.30.565.10:FF:000010">
    <property type="entry name" value="Sensor histidine kinase RcsC"/>
    <property type="match status" value="1"/>
</dbReference>
<keyword evidence="8" id="KW-0732">Signal</keyword>
<name>A0A931J7T6_9BURK</name>
<dbReference type="InterPro" id="IPR004358">
    <property type="entry name" value="Sig_transdc_His_kin-like_C"/>
</dbReference>
<dbReference type="GO" id="GO:0006355">
    <property type="term" value="P:regulation of DNA-templated transcription"/>
    <property type="evidence" value="ECO:0007669"/>
    <property type="project" value="InterPro"/>
</dbReference>
<dbReference type="FunFam" id="1.10.287.130:FF:000002">
    <property type="entry name" value="Two-component osmosensing histidine kinase"/>
    <property type="match status" value="1"/>
</dbReference>
<keyword evidence="4" id="KW-1003">Cell membrane</keyword>
<evidence type="ECO:0000256" key="7">
    <source>
        <dbReference type="ARBA" id="ARBA00022692"/>
    </source>
</evidence>
<keyword evidence="22" id="KW-0175">Coiled coil</keyword>
<dbReference type="Gene3D" id="1.20.120.160">
    <property type="entry name" value="HPT domain"/>
    <property type="match status" value="1"/>
</dbReference>
<dbReference type="PROSITE" id="PS50839">
    <property type="entry name" value="CHASE"/>
    <property type="match status" value="1"/>
</dbReference>
<dbReference type="InterPro" id="IPR011006">
    <property type="entry name" value="CheY-like_superfamily"/>
</dbReference>
<dbReference type="InterPro" id="IPR036641">
    <property type="entry name" value="HPT_dom_sf"/>
</dbReference>
<dbReference type="NCBIfam" id="TIGR00229">
    <property type="entry name" value="sensory_box"/>
    <property type="match status" value="3"/>
</dbReference>
<dbReference type="SUPFAM" id="SSF55874">
    <property type="entry name" value="ATPase domain of HSP90 chaperone/DNA topoisomerase II/histidine kinase"/>
    <property type="match status" value="1"/>
</dbReference>
<dbReference type="SUPFAM" id="SSF55785">
    <property type="entry name" value="PYP-like sensor domain (PAS domain)"/>
    <property type="match status" value="3"/>
</dbReference>
<dbReference type="PROSITE" id="PS50112">
    <property type="entry name" value="PAS"/>
    <property type="match status" value="3"/>
</dbReference>
<evidence type="ECO:0000256" key="24">
    <source>
        <dbReference type="SAM" id="Phobius"/>
    </source>
</evidence>
<keyword evidence="32" id="KW-1185">Reference proteome</keyword>
<evidence type="ECO:0000256" key="16">
    <source>
        <dbReference type="ARBA" id="ARBA00058004"/>
    </source>
</evidence>
<feature type="modified residue" description="Phosphohistidine" evidence="20">
    <location>
        <position position="1720"/>
    </location>
</feature>
<dbReference type="Pfam" id="PF13426">
    <property type="entry name" value="PAS_9"/>
    <property type="match status" value="1"/>
</dbReference>
<dbReference type="Pfam" id="PF00512">
    <property type="entry name" value="HisKA"/>
    <property type="match status" value="1"/>
</dbReference>
<dbReference type="Gene3D" id="1.10.287.130">
    <property type="match status" value="1"/>
</dbReference>
<dbReference type="SMART" id="SM00091">
    <property type="entry name" value="PAS"/>
    <property type="match status" value="3"/>
</dbReference>
<dbReference type="SUPFAM" id="SSF52172">
    <property type="entry name" value="CheY-like"/>
    <property type="match status" value="2"/>
</dbReference>
<dbReference type="InterPro" id="IPR036890">
    <property type="entry name" value="HATPase_C_sf"/>
</dbReference>
<dbReference type="EC" id="2.7.13.3" evidence="3"/>
<keyword evidence="6" id="KW-0808">Transferase</keyword>
<feature type="compositionally biased region" description="Low complexity" evidence="23">
    <location>
        <begin position="1774"/>
        <end position="1784"/>
    </location>
</feature>
<dbReference type="InterPro" id="IPR042240">
    <property type="entry name" value="CHASE_sf"/>
</dbReference>
<dbReference type="InterPro" id="IPR003594">
    <property type="entry name" value="HATPase_dom"/>
</dbReference>
<dbReference type="PANTHER" id="PTHR45339:SF1">
    <property type="entry name" value="HYBRID SIGNAL TRANSDUCTION HISTIDINE KINASE J"/>
    <property type="match status" value="1"/>
</dbReference>
<feature type="domain" description="PAS" evidence="27">
    <location>
        <begin position="709"/>
        <end position="763"/>
    </location>
</feature>
<dbReference type="CDD" id="cd00156">
    <property type="entry name" value="REC"/>
    <property type="match status" value="1"/>
</dbReference>
<feature type="domain" description="PAC" evidence="28">
    <location>
        <begin position="1065"/>
        <end position="1117"/>
    </location>
</feature>
<dbReference type="InterPro" id="IPR035965">
    <property type="entry name" value="PAS-like_dom_sf"/>
</dbReference>
<feature type="domain" description="CHASE" evidence="29">
    <location>
        <begin position="78"/>
        <end position="242"/>
    </location>
</feature>
<dbReference type="SMART" id="SM00448">
    <property type="entry name" value="REC"/>
    <property type="match status" value="2"/>
</dbReference>
<comment type="subcellular location">
    <subcellularLocation>
        <location evidence="2">Cell membrane</location>
        <topology evidence="2">Multi-pass membrane protein</topology>
    </subcellularLocation>
</comment>
<protein>
    <recommendedName>
        <fullName evidence="18">Sensory/regulatory protein RpfC</fullName>
        <ecNumber evidence="3">2.7.13.3</ecNumber>
    </recommendedName>
    <alternativeName>
        <fullName evidence="19">Virulence sensor protein BvgS</fullName>
    </alternativeName>
</protein>
<feature type="domain" description="Response regulatory" evidence="26">
    <location>
        <begin position="1515"/>
        <end position="1634"/>
    </location>
</feature>
<keyword evidence="10" id="KW-0418">Kinase</keyword>
<dbReference type="PROSITE" id="PS50113">
    <property type="entry name" value="PAC"/>
    <property type="match status" value="2"/>
</dbReference>
<feature type="modified residue" description="4-aspartylphosphate" evidence="21">
    <location>
        <position position="1418"/>
    </location>
</feature>
<dbReference type="SMART" id="SM00387">
    <property type="entry name" value="HATPase_c"/>
    <property type="match status" value="1"/>
</dbReference>
<keyword evidence="14" id="KW-0843">Virulence</keyword>
<feature type="domain" description="Histidine kinase" evidence="25">
    <location>
        <begin position="1135"/>
        <end position="1356"/>
    </location>
</feature>
<feature type="modified residue" description="4-aspartylphosphate" evidence="21">
    <location>
        <position position="1567"/>
    </location>
</feature>
<evidence type="ECO:0000256" key="12">
    <source>
        <dbReference type="ARBA" id="ARBA00022989"/>
    </source>
</evidence>
<dbReference type="Pfam" id="PF08447">
    <property type="entry name" value="PAS_3"/>
    <property type="match status" value="1"/>
</dbReference>
<dbReference type="Gene3D" id="3.30.450.20">
    <property type="entry name" value="PAS domain"/>
    <property type="match status" value="3"/>
</dbReference>
<evidence type="ECO:0000256" key="11">
    <source>
        <dbReference type="ARBA" id="ARBA00022840"/>
    </source>
</evidence>
<dbReference type="PROSITE" id="PS50894">
    <property type="entry name" value="HPT"/>
    <property type="match status" value="1"/>
</dbReference>
<feature type="domain" description="PAS" evidence="27">
    <location>
        <begin position="976"/>
        <end position="1048"/>
    </location>
</feature>
<evidence type="ECO:0000313" key="32">
    <source>
        <dbReference type="Proteomes" id="UP000613266"/>
    </source>
</evidence>
<dbReference type="Gene3D" id="3.30.565.10">
    <property type="entry name" value="Histidine kinase-like ATPase, C-terminal domain"/>
    <property type="match status" value="1"/>
</dbReference>
<evidence type="ECO:0000256" key="21">
    <source>
        <dbReference type="PROSITE-ProRule" id="PRU00169"/>
    </source>
</evidence>
<keyword evidence="15 24" id="KW-0472">Membrane</keyword>
<keyword evidence="5 21" id="KW-0597">Phosphoprotein</keyword>
<evidence type="ECO:0000256" key="1">
    <source>
        <dbReference type="ARBA" id="ARBA00000085"/>
    </source>
</evidence>
<evidence type="ECO:0000256" key="5">
    <source>
        <dbReference type="ARBA" id="ARBA00022553"/>
    </source>
</evidence>
<dbReference type="InterPro" id="IPR013767">
    <property type="entry name" value="PAS_fold"/>
</dbReference>
<dbReference type="SUPFAM" id="SSF103190">
    <property type="entry name" value="Sensory domain-like"/>
    <property type="match status" value="1"/>
</dbReference>
<feature type="domain" description="HPt" evidence="30">
    <location>
        <begin position="1678"/>
        <end position="1777"/>
    </location>
</feature>
<accession>A0A931J7T6</accession>
<dbReference type="InterPro" id="IPR005467">
    <property type="entry name" value="His_kinase_dom"/>
</dbReference>
<evidence type="ECO:0000256" key="19">
    <source>
        <dbReference type="ARBA" id="ARBA00070152"/>
    </source>
</evidence>
<gene>
    <name evidence="31" type="ORF">I7X39_20950</name>
</gene>
<dbReference type="Proteomes" id="UP000613266">
    <property type="component" value="Unassembled WGS sequence"/>
</dbReference>
<dbReference type="Pfam" id="PF02518">
    <property type="entry name" value="HATPase_c"/>
    <property type="match status" value="1"/>
</dbReference>
<feature type="domain" description="PAS" evidence="27">
    <location>
        <begin position="845"/>
        <end position="918"/>
    </location>
</feature>
<dbReference type="PROSITE" id="PS50109">
    <property type="entry name" value="HIS_KIN"/>
    <property type="match status" value="1"/>
</dbReference>
<evidence type="ECO:0000313" key="31">
    <source>
        <dbReference type="EMBL" id="MBH9579373.1"/>
    </source>
</evidence>
<comment type="subunit">
    <text evidence="17">At low DSF concentrations, interacts with RpfF.</text>
</comment>
<keyword evidence="12 24" id="KW-1133">Transmembrane helix</keyword>
<evidence type="ECO:0000256" key="14">
    <source>
        <dbReference type="ARBA" id="ARBA00023026"/>
    </source>
</evidence>
<reference evidence="31" key="1">
    <citation type="submission" date="2020-12" db="EMBL/GenBank/DDBJ databases">
        <title>The genome sequence of Inhella sp. 1Y17.</title>
        <authorList>
            <person name="Liu Y."/>
        </authorList>
    </citation>
    <scope>NUCLEOTIDE SEQUENCE</scope>
    <source>
        <strain evidence="31">1Y17</strain>
    </source>
</reference>
<dbReference type="Gene3D" id="3.30.450.350">
    <property type="entry name" value="CHASE domain"/>
    <property type="match status" value="1"/>
</dbReference>
<dbReference type="GO" id="GO:0005524">
    <property type="term" value="F:ATP binding"/>
    <property type="evidence" value="ECO:0007669"/>
    <property type="project" value="UniProtKB-KW"/>
</dbReference>
<dbReference type="SMART" id="SM00086">
    <property type="entry name" value="PAC"/>
    <property type="match status" value="2"/>
</dbReference>
<evidence type="ECO:0000256" key="6">
    <source>
        <dbReference type="ARBA" id="ARBA00022679"/>
    </source>
</evidence>
<dbReference type="SUPFAM" id="SSF47226">
    <property type="entry name" value="Histidine-containing phosphotransfer domain, HPT domain"/>
    <property type="match status" value="1"/>
</dbReference>
<dbReference type="Pfam" id="PF00072">
    <property type="entry name" value="Response_reg"/>
    <property type="match status" value="2"/>
</dbReference>
<evidence type="ECO:0000259" key="30">
    <source>
        <dbReference type="PROSITE" id="PS50894"/>
    </source>
</evidence>
<dbReference type="CDD" id="cd00130">
    <property type="entry name" value="PAS"/>
    <property type="match status" value="3"/>
</dbReference>
<feature type="transmembrane region" description="Helical" evidence="24">
    <location>
        <begin position="359"/>
        <end position="377"/>
    </location>
</feature>
<evidence type="ECO:0000256" key="17">
    <source>
        <dbReference type="ARBA" id="ARBA00064003"/>
    </source>
</evidence>
<feature type="domain" description="PAC" evidence="28">
    <location>
        <begin position="922"/>
        <end position="975"/>
    </location>
</feature>
<keyword evidence="11" id="KW-0067">ATP-binding</keyword>
<evidence type="ECO:0000256" key="23">
    <source>
        <dbReference type="SAM" id="MobiDB-lite"/>
    </source>
</evidence>
<evidence type="ECO:0000256" key="20">
    <source>
        <dbReference type="PROSITE-ProRule" id="PRU00110"/>
    </source>
</evidence>
<evidence type="ECO:0000256" key="8">
    <source>
        <dbReference type="ARBA" id="ARBA00022729"/>
    </source>
</evidence>
<evidence type="ECO:0000256" key="4">
    <source>
        <dbReference type="ARBA" id="ARBA00022475"/>
    </source>
</evidence>
<dbReference type="InterPro" id="IPR029151">
    <property type="entry name" value="Sensor-like_sf"/>
</dbReference>
<evidence type="ECO:0000259" key="26">
    <source>
        <dbReference type="PROSITE" id="PS50110"/>
    </source>
</evidence>
<comment type="catalytic activity">
    <reaction evidence="1">
        <text>ATP + protein L-histidine = ADP + protein N-phospho-L-histidine.</text>
        <dbReference type="EC" id="2.7.13.3"/>
    </reaction>
</comment>
<dbReference type="Pfam" id="PF03924">
    <property type="entry name" value="CHASE"/>
    <property type="match status" value="1"/>
</dbReference>
<dbReference type="RefSeq" id="WP_198113228.1">
    <property type="nucleotide sequence ID" value="NZ_JAEDAK010000021.1"/>
</dbReference>
<keyword evidence="9" id="KW-0547">Nucleotide-binding</keyword>
<organism evidence="31 32">
    <name type="scientific">Inhella proteolytica</name>
    <dbReference type="NCBI Taxonomy" id="2795029"/>
    <lineage>
        <taxon>Bacteria</taxon>
        <taxon>Pseudomonadati</taxon>
        <taxon>Pseudomonadota</taxon>
        <taxon>Betaproteobacteria</taxon>
        <taxon>Burkholderiales</taxon>
        <taxon>Sphaerotilaceae</taxon>
        <taxon>Inhella</taxon>
    </lineage>
</organism>
<dbReference type="Gene3D" id="3.40.50.2300">
    <property type="match status" value="2"/>
</dbReference>
<evidence type="ECO:0000256" key="9">
    <source>
        <dbReference type="ARBA" id="ARBA00022741"/>
    </source>
</evidence>
<dbReference type="CDD" id="cd16922">
    <property type="entry name" value="HATPase_EvgS-ArcB-TorS-like"/>
    <property type="match status" value="1"/>
</dbReference>
<dbReference type="InterPro" id="IPR000700">
    <property type="entry name" value="PAS-assoc_C"/>
</dbReference>
<keyword evidence="13" id="KW-0902">Two-component regulatory system</keyword>
<dbReference type="SMART" id="SM01079">
    <property type="entry name" value="CHASE"/>
    <property type="match status" value="1"/>
</dbReference>
<comment type="caution">
    <text evidence="31">The sequence shown here is derived from an EMBL/GenBank/DDBJ whole genome shotgun (WGS) entry which is preliminary data.</text>
</comment>
<evidence type="ECO:0000256" key="3">
    <source>
        <dbReference type="ARBA" id="ARBA00012438"/>
    </source>
</evidence>
<dbReference type="Pfam" id="PF00989">
    <property type="entry name" value="PAS"/>
    <property type="match status" value="1"/>
</dbReference>
<dbReference type="PRINTS" id="PR00344">
    <property type="entry name" value="BCTRLSENSOR"/>
</dbReference>
<dbReference type="InterPro" id="IPR006189">
    <property type="entry name" value="CHASE_dom"/>
</dbReference>
<sequence length="1857" mass="203216">MATPHRTPLSSQLWALGLWLLGLLLTLALAMQVHRSNERAAQQRFDRVVDELARGVQERFGLYESGLRGARGAALAAGGIGLPRQAFAAYANSRELEREFPGARGFGLIQRVPRAEEARFVAQMRAQGLSDFSVHELSPHGEERLVIRAVEPEALNRQALGLDIASEPNRREAARQAALSGEARLTAPLTLMQAAESPHRGFLLLLPVYTDGADLRTPGARERATQGWVYAPLLADAVLRSLGAGLDEVHIRLVDQAERSPFFRTDAEGERSGTGLSTQRALRIMGRSWQLQADAQPALLAAAQPRSPAAVLAIGVALSSLGALLLGVLTRQREQQLQALGLPEREAARPLRAFATSRLTLGALLLWLLGVMAYVAVAQSEIRARRAAELARHLQEQARQLVTQREQQREARRKVLAFLSETPPVLGLWRAQATGVDPLDGSDRAHWQRRMQQIFSAHLRTAPEVQSLSLRYLDRPASEGLSVQRVDGQLVARAGALMNGPDPNPHLALALRQPTGTLYIASPRASAPGPDGRPRWSYEALLAVDGPPGSTQGSPVAMLSVVIDLGERLESLRSQLPAGEQLYVLDSQQQLVLAPPGLRAPTPVGELLRWPQVFRSVASPWVDAEPALRAWAGPTGTLLLAQAIYQPNQRSDEAEQTLLLGQPQDLLDQEVRNELGQRLRIPLALGPVGLLLLYLLWTANERQQRMRAERLRQARVLDQSRDAFIGLDGEQRIRSWNQGAQALFGWQADEVRGRALAELLHAEAPWPQPQDPACRFETRVRRGSTDTAEPLEVAVDWTPLQGEDGDGSLTLRDIGQERAAQRRVLQLNAELEGQVLARTADLLHERERLANILEGTHVGTWEWNVQTGETRHNPRWAEMLGYTLNELQPIDPERMEALTHPDDRATARQLMQAHLRNRDSLYEVELRLRHREGRWVWVLSRGRVLSWTEDGRPEWMYGTHQDITELKQAQQRQQRAARLLQQVLAAATEVSVIATDAEGVITVFNPGAERMLGYRADEMVGQQTPAILHLPEEVQARGRELSQAAGRPVEGFRVFVHLPEQQGSELRRWTYVRKDGSRLPVALAVTAMRDEADHLIGYLGIALDISERLHAEQTLREAKQVAEAANAAKSLFLANMSHEIRTPMNAVLGVAHLLQDTPLDAEQRTLLGKLQLAGRSLLAIINDVLDLAKIEAGELRLERLPLRPQQLLDEVRALMEPQAQAKGLALHTELDPAMPELISSDPQRLRQILLNLSSNAIKFTAQGAVRLRARLEADAAGAEWLCWEVQDSGIGIAPEAQAQLFRPFVQADASTTRHYGGTGLGLAIVRELSERLGGTVSLRSQPGEGSCFTVRLPLQRAEASSANGGLRVLIVEDEAAQREALAAQCRSLGWQIEALDSGEALLQRLAQPGPEPDVLLLDWQLGEGPDGLSTLQQQVQNQGADSLPAVLVISAAAPEHLRAAAGSEWADALLHKPVQPSELFNAVNRAVVRRTGSLERVLQATRIDALDAAWLPGVRVLVVDDSELNREVAQRLLGREGALVQTADGGAAALALLQASHPPPFDAVLMDVQMPGMDGLETTRRLRQLPGGAELPVLALTAGALEEERQRALAAGMDGFLTKPLEPAQLVRSLRQSVEARRREPLAAAHSLRAEGSQAATADWPEIAGIDRAQSQLLMGGQRELFLQSLRRLLDEHLPALEAWQGGGLDETEDERSAWLARLHKLRGSAGQMGARGLHAAASVAEQALRSSAPTLPQQLQALRQALQALAQAAAPALQAAAQRRPQASGPPPEGPAWQALLGQLRANDLEALADYQRFLPGLAQALGAERAEAWEQQVANLQFPAALRLLEEAGFASPDR</sequence>
<dbReference type="PROSITE" id="PS50110">
    <property type="entry name" value="RESPONSE_REGULATORY"/>
    <property type="match status" value="2"/>
</dbReference>
<proteinExistence type="predicted"/>
<dbReference type="EMBL" id="JAEDAK010000021">
    <property type="protein sequence ID" value="MBH9579373.1"/>
    <property type="molecule type" value="Genomic_DNA"/>
</dbReference>